<organism evidence="3 4">
    <name type="scientific">Halocaridina rubra</name>
    <name type="common">Hawaiian red shrimp</name>
    <dbReference type="NCBI Taxonomy" id="373956"/>
    <lineage>
        <taxon>Eukaryota</taxon>
        <taxon>Metazoa</taxon>
        <taxon>Ecdysozoa</taxon>
        <taxon>Arthropoda</taxon>
        <taxon>Crustacea</taxon>
        <taxon>Multicrustacea</taxon>
        <taxon>Malacostraca</taxon>
        <taxon>Eumalacostraca</taxon>
        <taxon>Eucarida</taxon>
        <taxon>Decapoda</taxon>
        <taxon>Pleocyemata</taxon>
        <taxon>Caridea</taxon>
        <taxon>Atyoidea</taxon>
        <taxon>Atyidae</taxon>
        <taxon>Halocaridina</taxon>
    </lineage>
</organism>
<protein>
    <submittedName>
        <fullName evidence="3">Extracellular sulfatase Sulf-1</fullName>
    </submittedName>
</protein>
<dbReference type="GO" id="GO:0008449">
    <property type="term" value="F:N-acetylglucosamine-6-sulfatase activity"/>
    <property type="evidence" value="ECO:0007669"/>
    <property type="project" value="TreeGrafter"/>
</dbReference>
<keyword evidence="4" id="KW-1185">Reference proteome</keyword>
<evidence type="ECO:0000256" key="2">
    <source>
        <dbReference type="SAM" id="MobiDB-lite"/>
    </source>
</evidence>
<comment type="caution">
    <text evidence="3">The sequence shown here is derived from an EMBL/GenBank/DDBJ whole genome shotgun (WGS) entry which is preliminary data.</text>
</comment>
<dbReference type="GO" id="GO:0005539">
    <property type="term" value="F:glycosaminoglycan binding"/>
    <property type="evidence" value="ECO:0007669"/>
    <property type="project" value="TreeGrafter"/>
</dbReference>
<evidence type="ECO:0000313" key="3">
    <source>
        <dbReference type="EMBL" id="KAK7081409.1"/>
    </source>
</evidence>
<dbReference type="InterPro" id="IPR017850">
    <property type="entry name" value="Alkaline_phosphatase_core_sf"/>
</dbReference>
<feature type="non-terminal residue" evidence="3">
    <location>
        <position position="181"/>
    </location>
</feature>
<dbReference type="PANTHER" id="PTHR43108:SF16">
    <property type="entry name" value="EXTRACELLULAR SULFATASE SULF-1 HOMOLOG"/>
    <property type="match status" value="1"/>
</dbReference>
<accession>A0AAN8XNF5</accession>
<reference evidence="3 4" key="1">
    <citation type="submission" date="2023-11" db="EMBL/GenBank/DDBJ databases">
        <title>Halocaridina rubra genome assembly.</title>
        <authorList>
            <person name="Smith C."/>
        </authorList>
    </citation>
    <scope>NUCLEOTIDE SEQUENCE [LARGE SCALE GENOMIC DNA]</scope>
    <source>
        <strain evidence="3">EP-1</strain>
        <tissue evidence="3">Whole</tissue>
    </source>
</reference>
<dbReference type="SUPFAM" id="SSF53649">
    <property type="entry name" value="Alkaline phosphatase-like"/>
    <property type="match status" value="1"/>
</dbReference>
<comment type="similarity">
    <text evidence="1">Belongs to the sulfatase family.</text>
</comment>
<gene>
    <name evidence="3" type="primary">SULF1</name>
    <name evidence="3" type="ORF">SK128_013483</name>
</gene>
<dbReference type="PANTHER" id="PTHR43108">
    <property type="entry name" value="N-ACETYLGLUCOSAMINE-6-SULFATASE FAMILY MEMBER"/>
    <property type="match status" value="1"/>
</dbReference>
<dbReference type="Proteomes" id="UP001381693">
    <property type="component" value="Unassembled WGS sequence"/>
</dbReference>
<name>A0AAN8XNF5_HALRR</name>
<sequence length="181" mass="21298">MAAKLAIQQERARKRAERQKVKLERLKRKEQKMRRKLRKSKDALSDCNPLYSNLNCYYHDNDHWKTPPLWHDGKFCYCMNAPNNTYWCLRTINDTHNYLYCEFITGLVTYYDLNIDPYQLRNVAFTLSNSRVAELHHRLEKLRVCVGASQCDDIPDSQRIGEESADLPSGGDLTRHSIMNN</sequence>
<proteinExistence type="inferred from homology"/>
<feature type="region of interest" description="Disordered" evidence="2">
    <location>
        <begin position="156"/>
        <end position="181"/>
    </location>
</feature>
<evidence type="ECO:0000313" key="4">
    <source>
        <dbReference type="Proteomes" id="UP001381693"/>
    </source>
</evidence>
<feature type="region of interest" description="Disordered" evidence="2">
    <location>
        <begin position="1"/>
        <end position="20"/>
    </location>
</feature>
<evidence type="ECO:0000256" key="1">
    <source>
        <dbReference type="ARBA" id="ARBA00008779"/>
    </source>
</evidence>
<dbReference type="AlphaFoldDB" id="A0AAN8XNF5"/>
<dbReference type="EMBL" id="JAXCGZ010004969">
    <property type="protein sequence ID" value="KAK7081409.1"/>
    <property type="molecule type" value="Genomic_DNA"/>
</dbReference>